<keyword evidence="1" id="KW-0472">Membrane</keyword>
<accession>B3QRQ1</accession>
<evidence type="ECO:0000256" key="1">
    <source>
        <dbReference type="SAM" id="Phobius"/>
    </source>
</evidence>
<dbReference type="AlphaFoldDB" id="B3QRQ1"/>
<dbReference type="RefSeq" id="WP_012499938.1">
    <property type="nucleotide sequence ID" value="NC_011026.1"/>
</dbReference>
<evidence type="ECO:0000313" key="3">
    <source>
        <dbReference type="Proteomes" id="UP000001208"/>
    </source>
</evidence>
<keyword evidence="3" id="KW-1185">Reference proteome</keyword>
<dbReference type="eggNOG" id="ENOG5032JEH">
    <property type="taxonomic scope" value="Bacteria"/>
</dbReference>
<name>B3QRQ1_CHLT3</name>
<dbReference type="Proteomes" id="UP000001208">
    <property type="component" value="Chromosome"/>
</dbReference>
<keyword evidence="1" id="KW-1133">Transmembrane helix</keyword>
<reference evidence="2 3" key="1">
    <citation type="submission" date="2008-06" db="EMBL/GenBank/DDBJ databases">
        <title>Complete sequence of Chloroherpeton thalassium ATCC 35110.</title>
        <authorList>
            <consortium name="US DOE Joint Genome Institute"/>
            <person name="Lucas S."/>
            <person name="Copeland A."/>
            <person name="Lapidus A."/>
            <person name="Glavina del Rio T."/>
            <person name="Dalin E."/>
            <person name="Tice H."/>
            <person name="Bruce D."/>
            <person name="Goodwin L."/>
            <person name="Pitluck S."/>
            <person name="Schmutz J."/>
            <person name="Larimer F."/>
            <person name="Land M."/>
            <person name="Hauser L."/>
            <person name="Kyrpides N."/>
            <person name="Mikhailova N."/>
            <person name="Liu Z."/>
            <person name="Li T."/>
            <person name="Zhao F."/>
            <person name="Overmann J."/>
            <person name="Bryant D.A."/>
            <person name="Richardson P."/>
        </authorList>
    </citation>
    <scope>NUCLEOTIDE SEQUENCE [LARGE SCALE GENOMIC DNA]</scope>
    <source>
        <strain evidence="3">ATCC 35110 / GB-78</strain>
    </source>
</reference>
<evidence type="ECO:0000313" key="2">
    <source>
        <dbReference type="EMBL" id="ACF13854.1"/>
    </source>
</evidence>
<gene>
    <name evidence="2" type="ordered locus">Ctha_1391</name>
</gene>
<feature type="transmembrane region" description="Helical" evidence="1">
    <location>
        <begin position="111"/>
        <end position="131"/>
    </location>
</feature>
<dbReference type="KEGG" id="cts:Ctha_1391"/>
<protein>
    <submittedName>
        <fullName evidence="2">DoxX family protein</fullName>
    </submittedName>
</protein>
<feature type="transmembrane region" description="Helical" evidence="1">
    <location>
        <begin position="24"/>
        <end position="47"/>
    </location>
</feature>
<dbReference type="HOGENOM" id="CLU_1649104_0_0_10"/>
<proteinExistence type="predicted"/>
<dbReference type="STRING" id="517418.Ctha_1391"/>
<organism evidence="2 3">
    <name type="scientific">Chloroherpeton thalassium (strain ATCC 35110 / GB-78)</name>
    <dbReference type="NCBI Taxonomy" id="517418"/>
    <lineage>
        <taxon>Bacteria</taxon>
        <taxon>Pseudomonadati</taxon>
        <taxon>Chlorobiota</taxon>
        <taxon>Chlorobiia</taxon>
        <taxon>Chlorobiales</taxon>
        <taxon>Chloroherpetonaceae</taxon>
        <taxon>Chloroherpeton</taxon>
    </lineage>
</organism>
<sequence length="197" mass="22860">MTVDSPSNGFKWEKNYILQHPFKTLGVVFILMLRFLFGAYFMLGFTYKVSKQWLWTNKLQIVFQHQLETLTQLNDFYIHQLHGNQALSSVEPDSPLYALEPLYLKYFAIPFYLPIAWVVSIGELIIGLGLLSGLSVRLNAAFALFILVNFAAGGYFQFHTSIPLMSFALLFMCLPSGHWFGLDRKLYEKYPNTFWFK</sequence>
<dbReference type="OrthoDB" id="594908at2"/>
<feature type="transmembrane region" description="Helical" evidence="1">
    <location>
        <begin position="164"/>
        <end position="182"/>
    </location>
</feature>
<dbReference type="EMBL" id="CP001100">
    <property type="protein sequence ID" value="ACF13854.1"/>
    <property type="molecule type" value="Genomic_DNA"/>
</dbReference>
<feature type="transmembrane region" description="Helical" evidence="1">
    <location>
        <begin position="138"/>
        <end position="158"/>
    </location>
</feature>
<keyword evidence="1" id="KW-0812">Transmembrane</keyword>